<evidence type="ECO:0000256" key="4">
    <source>
        <dbReference type="ARBA" id="ARBA00022759"/>
    </source>
</evidence>
<keyword evidence="5" id="KW-0378">Hydrolase</keyword>
<proteinExistence type="inferred from homology"/>
<dbReference type="InterPro" id="IPR038570">
    <property type="entry name" value="HicA_sf"/>
</dbReference>
<keyword evidence="7" id="KW-0346">Stress response</keyword>
<comment type="similarity">
    <text evidence="1">Belongs to the HicA mRNA interferase family.</text>
</comment>
<sequence>MVKRRELIRHLEANGCLLLREGGKHTIYYNPSNNRTSAVPRHTEIVDILAVKICKDLEIPPP</sequence>
<dbReference type="EMBL" id="QMEB01000002">
    <property type="protein sequence ID" value="NMG17984.1"/>
    <property type="molecule type" value="Genomic_DNA"/>
</dbReference>
<evidence type="ECO:0000256" key="7">
    <source>
        <dbReference type="ARBA" id="ARBA00023016"/>
    </source>
</evidence>
<evidence type="ECO:0000256" key="3">
    <source>
        <dbReference type="ARBA" id="ARBA00022722"/>
    </source>
</evidence>
<dbReference type="Pfam" id="PF07927">
    <property type="entry name" value="HicA_toxin"/>
    <property type="match status" value="1"/>
</dbReference>
<protein>
    <submittedName>
        <fullName evidence="8">Addiction module toxin, HicA family</fullName>
    </submittedName>
</protein>
<keyword evidence="6" id="KW-0694">RNA-binding</keyword>
<evidence type="ECO:0000313" key="8">
    <source>
        <dbReference type="EMBL" id="NMG17984.1"/>
    </source>
</evidence>
<evidence type="ECO:0000256" key="2">
    <source>
        <dbReference type="ARBA" id="ARBA00022649"/>
    </source>
</evidence>
<evidence type="ECO:0000256" key="6">
    <source>
        <dbReference type="ARBA" id="ARBA00022884"/>
    </source>
</evidence>
<dbReference type="Proteomes" id="UP000718564">
    <property type="component" value="Unassembled WGS sequence"/>
</dbReference>
<organism evidence="8 9">
    <name type="scientific">Brasilonema bromeliae SPC951</name>
    <dbReference type="NCBI Taxonomy" id="385972"/>
    <lineage>
        <taxon>Bacteria</taxon>
        <taxon>Bacillati</taxon>
        <taxon>Cyanobacteriota</taxon>
        <taxon>Cyanophyceae</taxon>
        <taxon>Nostocales</taxon>
        <taxon>Scytonemataceae</taxon>
        <taxon>Brasilonema</taxon>
        <taxon>Bromeliae group (in: Brasilonema)</taxon>
    </lineage>
</organism>
<dbReference type="Gene3D" id="3.30.920.30">
    <property type="entry name" value="Hypothetical protein"/>
    <property type="match status" value="1"/>
</dbReference>
<reference evidence="8 9" key="1">
    <citation type="submission" date="2018-06" db="EMBL/GenBank/DDBJ databases">
        <title>Comparative genomics of Brasilonema spp. strains.</title>
        <authorList>
            <person name="Alvarenga D.O."/>
            <person name="Fiore M.F."/>
            <person name="Varani A.M."/>
        </authorList>
    </citation>
    <scope>NUCLEOTIDE SEQUENCE [LARGE SCALE GENOMIC DNA]</scope>
    <source>
        <strain evidence="8 9">SPC951</strain>
    </source>
</reference>
<keyword evidence="2" id="KW-1277">Toxin-antitoxin system</keyword>
<dbReference type="SUPFAM" id="SSF54786">
    <property type="entry name" value="YcfA/nrd intein domain"/>
    <property type="match status" value="1"/>
</dbReference>
<evidence type="ECO:0000256" key="5">
    <source>
        <dbReference type="ARBA" id="ARBA00022801"/>
    </source>
</evidence>
<name>A0ABX1P0Z4_9CYAN</name>
<gene>
    <name evidence="8" type="ORF">DP116_00410</name>
</gene>
<keyword evidence="4" id="KW-0255">Endonuclease</keyword>
<comment type="caution">
    <text evidence="8">The sequence shown here is derived from an EMBL/GenBank/DDBJ whole genome shotgun (WGS) entry which is preliminary data.</text>
</comment>
<keyword evidence="3" id="KW-0540">Nuclease</keyword>
<accession>A0ABX1P0Z4</accession>
<evidence type="ECO:0000256" key="1">
    <source>
        <dbReference type="ARBA" id="ARBA00006620"/>
    </source>
</evidence>
<evidence type="ECO:0000313" key="9">
    <source>
        <dbReference type="Proteomes" id="UP000718564"/>
    </source>
</evidence>
<dbReference type="InterPro" id="IPR012933">
    <property type="entry name" value="HicA_mRNA_interferase"/>
</dbReference>
<keyword evidence="9" id="KW-1185">Reference proteome</keyword>